<dbReference type="InterPro" id="IPR009574">
    <property type="entry name" value="DUF1189"/>
</dbReference>
<evidence type="ECO:0000256" key="1">
    <source>
        <dbReference type="SAM" id="Phobius"/>
    </source>
</evidence>
<feature type="transmembrane region" description="Helical" evidence="1">
    <location>
        <begin position="156"/>
        <end position="183"/>
    </location>
</feature>
<feature type="transmembrane region" description="Helical" evidence="1">
    <location>
        <begin position="116"/>
        <end position="136"/>
    </location>
</feature>
<dbReference type="Proteomes" id="UP000346198">
    <property type="component" value="Unassembled WGS sequence"/>
</dbReference>
<keyword evidence="1" id="KW-0812">Transmembrane</keyword>
<reference evidence="2 3" key="1">
    <citation type="submission" date="2019-04" db="EMBL/GenBank/DDBJ databases">
        <authorList>
            <person name="Van Vliet M D."/>
        </authorList>
    </citation>
    <scope>NUCLEOTIDE SEQUENCE [LARGE SCALE GENOMIC DNA]</scope>
    <source>
        <strain evidence="2 3">F21</strain>
    </source>
</reference>
<dbReference type="Pfam" id="PF06691">
    <property type="entry name" value="DUF1189"/>
    <property type="match status" value="1"/>
</dbReference>
<proteinExistence type="predicted"/>
<keyword evidence="1" id="KW-1133">Transmembrane helix</keyword>
<sequence length="220" mass="24805">MNLRKKFLTHLDAKELQLLNQIPEIHIKNGTVLFDQKQPYYIRRADGSPMAIIDTTGSMNYIDDEANMLLTETKLIVRRGAKYFNTLDLAQVEEFTINKFIISNWLQTSKQTIAPVSYGLFLMLSCIFFCCCWPLSGWWFRRHPRIATAAVTPAEILITVSCAAGIAAPNISYLLLSTLYLLIGILSCKGTSAKQDKLNKPNLLAVLEEDLHEDAHSHAT</sequence>
<dbReference type="EMBL" id="CAAHFH010000002">
    <property type="protein sequence ID" value="VGO22010.1"/>
    <property type="molecule type" value="Genomic_DNA"/>
</dbReference>
<keyword evidence="1" id="KW-0472">Membrane</keyword>
<accession>A0A6C2UNZ0</accession>
<organism evidence="2 3">
    <name type="scientific">Pontiella sulfatireligans</name>
    <dbReference type="NCBI Taxonomy" id="2750658"/>
    <lineage>
        <taxon>Bacteria</taxon>
        <taxon>Pseudomonadati</taxon>
        <taxon>Kiritimatiellota</taxon>
        <taxon>Kiritimatiellia</taxon>
        <taxon>Kiritimatiellales</taxon>
        <taxon>Pontiellaceae</taxon>
        <taxon>Pontiella</taxon>
    </lineage>
</organism>
<protein>
    <submittedName>
        <fullName evidence="2">Uncharacterized protein</fullName>
    </submittedName>
</protein>
<gene>
    <name evidence="2" type="ORF">SCARR_04091</name>
</gene>
<keyword evidence="3" id="KW-1185">Reference proteome</keyword>
<evidence type="ECO:0000313" key="2">
    <source>
        <dbReference type="EMBL" id="VGO22010.1"/>
    </source>
</evidence>
<name>A0A6C2UNZ0_9BACT</name>
<dbReference type="AlphaFoldDB" id="A0A6C2UNZ0"/>
<evidence type="ECO:0000313" key="3">
    <source>
        <dbReference type="Proteomes" id="UP000346198"/>
    </source>
</evidence>